<dbReference type="InterPro" id="IPR036188">
    <property type="entry name" value="FAD/NAD-bd_sf"/>
</dbReference>
<dbReference type="Gene3D" id="3.90.700.10">
    <property type="entry name" value="Succinate dehydrogenase/fumarate reductase flavoprotein, catalytic domain"/>
    <property type="match status" value="1"/>
</dbReference>
<proteinExistence type="predicted"/>
<sequence length="329" mass="34945">MVNLEDSETAHDPSTMLSPRPVIVVGSDLAGLSVAYEALQAGARVHMLDCAPKPGGNSIKASLGINGAYAPPGRFRLSSSAEVVSLSVRDDAITGVWYVQDRQTHDLDGAIVFAAGGFAGDATGLLAKYRPDLAALPSTNDDRPGSHSLLEAVGVELVDMTSVQVHPTGFVDPKDPATRYKFLAAEALRADKRFVNELDTREKVSEAIMNMPHSRDSSDSSRQWDVTLLMDPGACEATAGHLGFYVWKGLMQKKKVGDLNPAAIAAGRDGSFGRVNFGHWRIPAGEATREEEVCVGKVTPVTHFTLGGAAFNDNTSAPVTPNFRGSGQL</sequence>
<keyword evidence="1" id="KW-0285">Flavoprotein</keyword>
<protein>
    <submittedName>
        <fullName evidence="4">FAD binding domain-containing protein</fullName>
    </submittedName>
</protein>
<dbReference type="SUPFAM" id="SSF51905">
    <property type="entry name" value="FAD/NAD(P)-binding domain"/>
    <property type="match status" value="1"/>
</dbReference>
<dbReference type="PANTHER" id="PTHR43400:SF12">
    <property type="entry name" value="FUMARATE REDUCTASE"/>
    <property type="match status" value="1"/>
</dbReference>
<keyword evidence="2" id="KW-0560">Oxidoreductase</keyword>
<organism evidence="4 5">
    <name type="scientific">Apiospora hydei</name>
    <dbReference type="NCBI Taxonomy" id="1337664"/>
    <lineage>
        <taxon>Eukaryota</taxon>
        <taxon>Fungi</taxon>
        <taxon>Dikarya</taxon>
        <taxon>Ascomycota</taxon>
        <taxon>Pezizomycotina</taxon>
        <taxon>Sordariomycetes</taxon>
        <taxon>Xylariomycetidae</taxon>
        <taxon>Amphisphaeriales</taxon>
        <taxon>Apiosporaceae</taxon>
        <taxon>Apiospora</taxon>
    </lineage>
</organism>
<feature type="domain" description="FAD-dependent oxidoreductase 2 FAD-binding" evidence="3">
    <location>
        <begin position="77"/>
        <end position="317"/>
    </location>
</feature>
<dbReference type="SUPFAM" id="SSF56425">
    <property type="entry name" value="Succinate dehydrogenase/fumarate reductase flavoprotein, catalytic domain"/>
    <property type="match status" value="1"/>
</dbReference>
<dbReference type="Gene3D" id="3.50.50.60">
    <property type="entry name" value="FAD/NAD(P)-binding domain"/>
    <property type="match status" value="2"/>
</dbReference>
<dbReference type="GeneID" id="92040252"/>
<gene>
    <name evidence="4" type="ORF">PG997_002877</name>
</gene>
<evidence type="ECO:0000256" key="2">
    <source>
        <dbReference type="ARBA" id="ARBA00023002"/>
    </source>
</evidence>
<evidence type="ECO:0000313" key="4">
    <source>
        <dbReference type="EMBL" id="KAK8087916.1"/>
    </source>
</evidence>
<evidence type="ECO:0000259" key="3">
    <source>
        <dbReference type="Pfam" id="PF00890"/>
    </source>
</evidence>
<dbReference type="PANTHER" id="PTHR43400">
    <property type="entry name" value="FUMARATE REDUCTASE"/>
    <property type="match status" value="1"/>
</dbReference>
<dbReference type="Proteomes" id="UP001433268">
    <property type="component" value="Unassembled WGS sequence"/>
</dbReference>
<dbReference type="EMBL" id="JAQQWN010000004">
    <property type="protein sequence ID" value="KAK8087916.1"/>
    <property type="molecule type" value="Genomic_DNA"/>
</dbReference>
<evidence type="ECO:0000256" key="1">
    <source>
        <dbReference type="ARBA" id="ARBA00022630"/>
    </source>
</evidence>
<dbReference type="Pfam" id="PF00890">
    <property type="entry name" value="FAD_binding_2"/>
    <property type="match status" value="1"/>
</dbReference>
<comment type="caution">
    <text evidence="4">The sequence shown here is derived from an EMBL/GenBank/DDBJ whole genome shotgun (WGS) entry which is preliminary data.</text>
</comment>
<dbReference type="InterPro" id="IPR050315">
    <property type="entry name" value="FAD-oxidoreductase_2"/>
</dbReference>
<dbReference type="Pfam" id="PF13450">
    <property type="entry name" value="NAD_binding_8"/>
    <property type="match status" value="1"/>
</dbReference>
<evidence type="ECO:0000313" key="5">
    <source>
        <dbReference type="Proteomes" id="UP001433268"/>
    </source>
</evidence>
<name>A0ABR1WXP8_9PEZI</name>
<dbReference type="InterPro" id="IPR003953">
    <property type="entry name" value="FAD-dep_OxRdtase_2_FAD-bd"/>
</dbReference>
<reference evidence="4 5" key="1">
    <citation type="submission" date="2023-01" db="EMBL/GenBank/DDBJ databases">
        <title>Analysis of 21 Apiospora genomes using comparative genomics revels a genus with tremendous synthesis potential of carbohydrate active enzymes and secondary metabolites.</title>
        <authorList>
            <person name="Sorensen T."/>
        </authorList>
    </citation>
    <scope>NUCLEOTIDE SEQUENCE [LARGE SCALE GENOMIC DNA]</scope>
    <source>
        <strain evidence="4 5">CBS 114990</strain>
    </source>
</reference>
<keyword evidence="5" id="KW-1185">Reference proteome</keyword>
<dbReference type="RefSeq" id="XP_066670810.1">
    <property type="nucleotide sequence ID" value="XM_066807192.1"/>
</dbReference>
<accession>A0ABR1WXP8</accession>
<dbReference type="InterPro" id="IPR027477">
    <property type="entry name" value="Succ_DH/fumarate_Rdtase_cat_sf"/>
</dbReference>